<dbReference type="InterPro" id="IPR015079">
    <property type="entry name" value="DUF1889"/>
</dbReference>
<gene>
    <name evidence="1" type="ORF">ERS008478_02764</name>
</gene>
<name>A0ABM9TGP4_9GAMM</name>
<dbReference type="SUPFAM" id="SSF140670">
    <property type="entry name" value="YoaC-like"/>
    <property type="match status" value="1"/>
</dbReference>
<dbReference type="Pfam" id="PF08986">
    <property type="entry name" value="DUF1889"/>
    <property type="match status" value="1"/>
</dbReference>
<dbReference type="Gene3D" id="1.20.1290.30">
    <property type="match status" value="1"/>
</dbReference>
<dbReference type="EMBL" id="CVMG01000021">
    <property type="protein sequence ID" value="CRG51150.1"/>
    <property type="molecule type" value="Genomic_DNA"/>
</dbReference>
<protein>
    <submittedName>
        <fullName evidence="1">Domain of uncharacterized function (DUF1889)</fullName>
    </submittedName>
</protein>
<dbReference type="RefSeq" id="WP_033851901.1">
    <property type="nucleotide sequence ID" value="NZ_CBLG010000009.1"/>
</dbReference>
<dbReference type="Proteomes" id="UP000047420">
    <property type="component" value="Unassembled WGS sequence"/>
</dbReference>
<accession>A0ABM9TGP4</accession>
<comment type="caution">
    <text evidence="1">The sequence shown here is derived from an EMBL/GenBank/DDBJ whole genome shotgun (WGS) entry which is preliminary data.</text>
</comment>
<organism evidence="1 2">
    <name type="scientific">Yersinia wautersii</name>
    <dbReference type="NCBI Taxonomy" id="1341643"/>
    <lineage>
        <taxon>Bacteria</taxon>
        <taxon>Pseudomonadati</taxon>
        <taxon>Pseudomonadota</taxon>
        <taxon>Gammaproteobacteria</taxon>
        <taxon>Enterobacterales</taxon>
        <taxon>Yersiniaceae</taxon>
        <taxon>Yersinia</taxon>
    </lineage>
</organism>
<reference evidence="1 2" key="1">
    <citation type="submission" date="2015-03" db="EMBL/GenBank/DDBJ databases">
        <authorList>
            <consortium name="Pathogen Informatics"/>
            <person name="Murphy D."/>
        </authorList>
    </citation>
    <scope>NUCLEOTIDE SEQUENCE [LARGE SCALE GENOMIC DNA]</scope>
    <source>
        <strain evidence="1 2">WP-931201</strain>
    </source>
</reference>
<evidence type="ECO:0000313" key="2">
    <source>
        <dbReference type="Proteomes" id="UP000047420"/>
    </source>
</evidence>
<proteinExistence type="predicted"/>
<sequence length="100" mass="11091">MNPKLIKALEHLCIVNNVSAGMLAHPLDESRTKEMLKFLKGEGVPLDSDAIYSWAMEKGWQPKSAKELADLAGKIDEGKRVVIKYPGRLGEKIISEIKAM</sequence>
<keyword evidence="2" id="KW-1185">Reference proteome</keyword>
<evidence type="ECO:0000313" key="1">
    <source>
        <dbReference type="EMBL" id="CRG51150.1"/>
    </source>
</evidence>
<dbReference type="InterPro" id="IPR037210">
    <property type="entry name" value="YoaC-like_sf"/>
</dbReference>